<dbReference type="Pfam" id="PF16561">
    <property type="entry name" value="AMPK1_CBM"/>
    <property type="match status" value="1"/>
</dbReference>
<keyword evidence="3" id="KW-0560">Oxidoreductase</keyword>
<evidence type="ECO:0000259" key="5">
    <source>
        <dbReference type="Pfam" id="PF01918"/>
    </source>
</evidence>
<evidence type="ECO:0000259" key="6">
    <source>
        <dbReference type="Pfam" id="PF16561"/>
    </source>
</evidence>
<dbReference type="SUPFAM" id="SSF81296">
    <property type="entry name" value="E set domains"/>
    <property type="match status" value="1"/>
</dbReference>
<dbReference type="GO" id="GO:0003676">
    <property type="term" value="F:nucleic acid binding"/>
    <property type="evidence" value="ECO:0007669"/>
    <property type="project" value="InterPro"/>
</dbReference>
<feature type="domain" description="DNA/RNA-binding protein Alba-like" evidence="5">
    <location>
        <begin position="227"/>
        <end position="254"/>
    </location>
</feature>
<proteinExistence type="inferred from homology"/>
<comment type="similarity">
    <text evidence="1">Belongs to the class-II pyridine nucleotide-disulfide oxidoreductase family.</text>
</comment>
<sequence length="256" mass="28141">MPVGNGYMRCMAERMVLVGWNLKQLCRPGKPRLTSNDPAANPMQASTSVDANNSQRPGGLPPTCSQRQSMLPSTWDLRQVNKRSNKPYWAMNHAEMGQNLASTPCPAVGVENQVIIGSGPAGYTVPIYATCANLKPLVFEGYQMGGVPGGQLMTTTKVENFRGFPDGITGPDLMDRYSYKFIVGGKWRHSSCLPTESDQSENINNIIQVGDTARIRSFGPTQQYIKEKRMREIVLKAMGQAINKIVAIAEFIKRVG</sequence>
<dbReference type="AlphaFoldDB" id="A0A843UYC1"/>
<dbReference type="GO" id="GO:0016491">
    <property type="term" value="F:oxidoreductase activity"/>
    <property type="evidence" value="ECO:0007669"/>
    <property type="project" value="UniProtKB-KW"/>
</dbReference>
<feature type="domain" description="AMP-activated protein kinase glycogen-binding" evidence="6">
    <location>
        <begin position="176"/>
        <end position="211"/>
    </location>
</feature>
<dbReference type="PANTHER" id="PTHR48105">
    <property type="entry name" value="THIOREDOXIN REDUCTASE 1-RELATED-RELATED"/>
    <property type="match status" value="1"/>
</dbReference>
<evidence type="ECO:0000313" key="8">
    <source>
        <dbReference type="Proteomes" id="UP000652761"/>
    </source>
</evidence>
<evidence type="ECO:0000256" key="1">
    <source>
        <dbReference type="ARBA" id="ARBA00009333"/>
    </source>
</evidence>
<evidence type="ECO:0000256" key="3">
    <source>
        <dbReference type="ARBA" id="ARBA00023002"/>
    </source>
</evidence>
<dbReference type="EMBL" id="NMUH01000913">
    <property type="protein sequence ID" value="MQL86594.1"/>
    <property type="molecule type" value="Genomic_DNA"/>
</dbReference>
<dbReference type="Gene3D" id="3.50.50.60">
    <property type="entry name" value="FAD/NAD(P)-binding domain"/>
    <property type="match status" value="1"/>
</dbReference>
<dbReference type="OrthoDB" id="1724083at2759"/>
<name>A0A843UYC1_COLES</name>
<feature type="region of interest" description="Disordered" evidence="4">
    <location>
        <begin position="29"/>
        <end position="68"/>
    </location>
</feature>
<dbReference type="InterPro" id="IPR036188">
    <property type="entry name" value="FAD/NAD-bd_sf"/>
</dbReference>
<dbReference type="InterPro" id="IPR036882">
    <property type="entry name" value="Alba-like_dom_sf"/>
</dbReference>
<protein>
    <submittedName>
        <fullName evidence="7">Uncharacterized protein</fullName>
    </submittedName>
</protein>
<dbReference type="SUPFAM" id="SSF51905">
    <property type="entry name" value="FAD/NAD(P)-binding domain"/>
    <property type="match status" value="1"/>
</dbReference>
<dbReference type="InterPro" id="IPR002775">
    <property type="entry name" value="DNA/RNA-bd_Alba-like"/>
</dbReference>
<dbReference type="Proteomes" id="UP000652761">
    <property type="component" value="Unassembled WGS sequence"/>
</dbReference>
<dbReference type="GO" id="GO:0097237">
    <property type="term" value="P:cellular response to toxic substance"/>
    <property type="evidence" value="ECO:0007669"/>
    <property type="project" value="UniProtKB-ARBA"/>
</dbReference>
<dbReference type="PRINTS" id="PR00469">
    <property type="entry name" value="PNDRDTASEII"/>
</dbReference>
<feature type="compositionally biased region" description="Polar residues" evidence="4">
    <location>
        <begin position="33"/>
        <end position="56"/>
    </location>
</feature>
<organism evidence="7 8">
    <name type="scientific">Colocasia esculenta</name>
    <name type="common">Wild taro</name>
    <name type="synonym">Arum esculentum</name>
    <dbReference type="NCBI Taxonomy" id="4460"/>
    <lineage>
        <taxon>Eukaryota</taxon>
        <taxon>Viridiplantae</taxon>
        <taxon>Streptophyta</taxon>
        <taxon>Embryophyta</taxon>
        <taxon>Tracheophyta</taxon>
        <taxon>Spermatophyta</taxon>
        <taxon>Magnoliopsida</taxon>
        <taxon>Liliopsida</taxon>
        <taxon>Araceae</taxon>
        <taxon>Aroideae</taxon>
        <taxon>Colocasieae</taxon>
        <taxon>Colocasia</taxon>
    </lineage>
</organism>
<keyword evidence="2" id="KW-0285">Flavoprotein</keyword>
<gene>
    <name evidence="7" type="ORF">Taro_019125</name>
</gene>
<dbReference type="Gene3D" id="3.30.110.20">
    <property type="entry name" value="Alba-like domain"/>
    <property type="match status" value="1"/>
</dbReference>
<dbReference type="InterPro" id="IPR050097">
    <property type="entry name" value="Ferredoxin-NADP_redctase_2"/>
</dbReference>
<evidence type="ECO:0000256" key="2">
    <source>
        <dbReference type="ARBA" id="ARBA00022630"/>
    </source>
</evidence>
<evidence type="ECO:0000256" key="4">
    <source>
        <dbReference type="SAM" id="MobiDB-lite"/>
    </source>
</evidence>
<reference evidence="7" key="1">
    <citation type="submission" date="2017-07" db="EMBL/GenBank/DDBJ databases">
        <title>Taro Niue Genome Assembly and Annotation.</title>
        <authorList>
            <person name="Atibalentja N."/>
            <person name="Keating K."/>
            <person name="Fields C.J."/>
        </authorList>
    </citation>
    <scope>NUCLEOTIDE SEQUENCE</scope>
    <source>
        <strain evidence="7">Niue_2</strain>
        <tissue evidence="7">Leaf</tissue>
    </source>
</reference>
<dbReference type="CDD" id="cd02859">
    <property type="entry name" value="E_set_AMPKbeta_like_N"/>
    <property type="match status" value="1"/>
</dbReference>
<comment type="caution">
    <text evidence="7">The sequence shown here is derived from an EMBL/GenBank/DDBJ whole genome shotgun (WGS) entry which is preliminary data.</text>
</comment>
<dbReference type="Pfam" id="PF01918">
    <property type="entry name" value="Alba"/>
    <property type="match status" value="1"/>
</dbReference>
<accession>A0A843UYC1</accession>
<keyword evidence="8" id="KW-1185">Reference proteome</keyword>
<dbReference type="InterPro" id="IPR032640">
    <property type="entry name" value="AMPK1_CBM"/>
</dbReference>
<dbReference type="SUPFAM" id="SSF82704">
    <property type="entry name" value="AlbA-like"/>
    <property type="match status" value="1"/>
</dbReference>
<dbReference type="InterPro" id="IPR014756">
    <property type="entry name" value="Ig_E-set"/>
</dbReference>
<evidence type="ECO:0000313" key="7">
    <source>
        <dbReference type="EMBL" id="MQL86594.1"/>
    </source>
</evidence>